<keyword evidence="3" id="KW-1185">Reference proteome</keyword>
<comment type="caution">
    <text evidence="2">The sequence shown here is derived from an EMBL/GenBank/DDBJ whole genome shotgun (WGS) entry which is preliminary data.</text>
</comment>
<evidence type="ECO:0000313" key="3">
    <source>
        <dbReference type="Proteomes" id="UP000708208"/>
    </source>
</evidence>
<accession>A0A8J2K6Y5</accession>
<sequence length="117" mass="13648">MDELMSRRKLLKTKLTRIKNKLDAHSETPLNLQKAKVYEEQIHEMWDEQNALFSEILAHCDEDEESQYEEQFESIAERMDDVKVAMRCILEELTGTTQQSSTRRLSRGNVNGATQSE</sequence>
<protein>
    <submittedName>
        <fullName evidence="2">Uncharacterized protein</fullName>
    </submittedName>
</protein>
<feature type="non-terminal residue" evidence="2">
    <location>
        <position position="117"/>
    </location>
</feature>
<dbReference type="AlphaFoldDB" id="A0A8J2K6Y5"/>
<reference evidence="2" key="1">
    <citation type="submission" date="2021-06" db="EMBL/GenBank/DDBJ databases">
        <authorList>
            <person name="Hodson N. C."/>
            <person name="Mongue J. A."/>
            <person name="Jaron S. K."/>
        </authorList>
    </citation>
    <scope>NUCLEOTIDE SEQUENCE</scope>
</reference>
<evidence type="ECO:0000256" key="1">
    <source>
        <dbReference type="SAM" id="MobiDB-lite"/>
    </source>
</evidence>
<feature type="region of interest" description="Disordered" evidence="1">
    <location>
        <begin position="96"/>
        <end position="117"/>
    </location>
</feature>
<dbReference type="Proteomes" id="UP000708208">
    <property type="component" value="Unassembled WGS sequence"/>
</dbReference>
<evidence type="ECO:0000313" key="2">
    <source>
        <dbReference type="EMBL" id="CAG7729406.1"/>
    </source>
</evidence>
<proteinExistence type="predicted"/>
<dbReference type="EMBL" id="CAJVCH010177861">
    <property type="protein sequence ID" value="CAG7729406.1"/>
    <property type="molecule type" value="Genomic_DNA"/>
</dbReference>
<name>A0A8J2K6Y5_9HEXA</name>
<gene>
    <name evidence="2" type="ORF">AFUS01_LOCUS18122</name>
</gene>
<organism evidence="2 3">
    <name type="scientific">Allacma fusca</name>
    <dbReference type="NCBI Taxonomy" id="39272"/>
    <lineage>
        <taxon>Eukaryota</taxon>
        <taxon>Metazoa</taxon>
        <taxon>Ecdysozoa</taxon>
        <taxon>Arthropoda</taxon>
        <taxon>Hexapoda</taxon>
        <taxon>Collembola</taxon>
        <taxon>Symphypleona</taxon>
        <taxon>Sminthuridae</taxon>
        <taxon>Allacma</taxon>
    </lineage>
</organism>